<dbReference type="GO" id="GO:0009164">
    <property type="term" value="P:nucleoside catabolic process"/>
    <property type="evidence" value="ECO:0007669"/>
    <property type="project" value="InterPro"/>
</dbReference>
<dbReference type="RefSeq" id="WP_015778660.1">
    <property type="nucleotide sequence ID" value="NC_013170.1"/>
</dbReference>
<dbReference type="Pfam" id="PF01048">
    <property type="entry name" value="PNP_UDP_1"/>
    <property type="match status" value="1"/>
</dbReference>
<dbReference type="AlphaFoldDB" id="C7MPF7"/>
<dbReference type="CDD" id="cd09008">
    <property type="entry name" value="MTAN"/>
    <property type="match status" value="1"/>
</dbReference>
<dbReference type="GO" id="GO:0008782">
    <property type="term" value="F:adenosylhomocysteine nucleosidase activity"/>
    <property type="evidence" value="ECO:0007669"/>
    <property type="project" value="UniProtKB-EC"/>
</dbReference>
<dbReference type="EC" id="3.2.2.9" evidence="2"/>
<protein>
    <recommendedName>
        <fullName evidence="2">adenosylhomocysteine nucleosidase</fullName>
        <ecNumber evidence="2">3.2.2.9</ecNumber>
    </recommendedName>
</protein>
<dbReference type="OrthoDB" id="44283at2"/>
<evidence type="ECO:0000313" key="8">
    <source>
        <dbReference type="Proteomes" id="UP000000954"/>
    </source>
</evidence>
<dbReference type="Proteomes" id="UP000000954">
    <property type="component" value="Chromosome"/>
</dbReference>
<evidence type="ECO:0000259" key="6">
    <source>
        <dbReference type="Pfam" id="PF01048"/>
    </source>
</evidence>
<keyword evidence="5" id="KW-0486">Methionine biosynthesis</keyword>
<dbReference type="InterPro" id="IPR010049">
    <property type="entry name" value="MTA_SAH_Nsdase"/>
</dbReference>
<dbReference type="HOGENOM" id="CLU_031248_2_0_11"/>
<dbReference type="NCBIfam" id="NF004079">
    <property type="entry name" value="PRK05584.1"/>
    <property type="match status" value="1"/>
</dbReference>
<dbReference type="GO" id="GO:0019284">
    <property type="term" value="P:L-methionine salvage from S-adenosylmethionine"/>
    <property type="evidence" value="ECO:0007669"/>
    <property type="project" value="TreeGrafter"/>
</dbReference>
<dbReference type="STRING" id="469378.Ccur_11070"/>
<evidence type="ECO:0000256" key="1">
    <source>
        <dbReference type="ARBA" id="ARBA00004945"/>
    </source>
</evidence>
<evidence type="ECO:0000256" key="3">
    <source>
        <dbReference type="ARBA" id="ARBA00022605"/>
    </source>
</evidence>
<evidence type="ECO:0000256" key="5">
    <source>
        <dbReference type="ARBA" id="ARBA00023167"/>
    </source>
</evidence>
<dbReference type="Gene3D" id="3.40.50.1580">
    <property type="entry name" value="Nucleoside phosphorylase domain"/>
    <property type="match status" value="1"/>
</dbReference>
<feature type="domain" description="Nucleoside phosphorylase" evidence="6">
    <location>
        <begin position="8"/>
        <end position="234"/>
    </location>
</feature>
<evidence type="ECO:0000313" key="7">
    <source>
        <dbReference type="EMBL" id="ACU94797.1"/>
    </source>
</evidence>
<dbReference type="EMBL" id="CP001682">
    <property type="protein sequence ID" value="ACU94797.1"/>
    <property type="molecule type" value="Genomic_DNA"/>
</dbReference>
<dbReference type="SUPFAM" id="SSF53167">
    <property type="entry name" value="Purine and uridine phosphorylases"/>
    <property type="match status" value="1"/>
</dbReference>
<dbReference type="GO" id="GO:0008930">
    <property type="term" value="F:methylthioadenosine nucleosidase activity"/>
    <property type="evidence" value="ECO:0007669"/>
    <property type="project" value="InterPro"/>
</dbReference>
<dbReference type="PANTHER" id="PTHR46832:SF1">
    <property type="entry name" value="5'-METHYLTHIOADENOSINE_S-ADENOSYLHOMOCYSTEINE NUCLEOSIDASE"/>
    <property type="match status" value="1"/>
</dbReference>
<dbReference type="eggNOG" id="COG0775">
    <property type="taxonomic scope" value="Bacteria"/>
</dbReference>
<dbReference type="GO" id="GO:0019509">
    <property type="term" value="P:L-methionine salvage from methylthioadenosine"/>
    <property type="evidence" value="ECO:0007669"/>
    <property type="project" value="UniProtKB-UniPathway"/>
</dbReference>
<comment type="pathway">
    <text evidence="1">Amino-acid biosynthesis; L-methionine biosynthesis via salvage pathway; S-methyl-5-thio-alpha-D-ribose 1-phosphate from S-methyl-5'-thioadenosine (hydrolase route): step 1/2.</text>
</comment>
<evidence type="ECO:0000256" key="4">
    <source>
        <dbReference type="ARBA" id="ARBA00022801"/>
    </source>
</evidence>
<keyword evidence="3" id="KW-0028">Amino-acid biosynthesis</keyword>
<keyword evidence="4" id="KW-0378">Hydrolase</keyword>
<evidence type="ECO:0000256" key="2">
    <source>
        <dbReference type="ARBA" id="ARBA00011974"/>
    </source>
</evidence>
<proteinExistence type="predicted"/>
<dbReference type="PANTHER" id="PTHR46832">
    <property type="entry name" value="5'-METHYLTHIOADENOSINE/S-ADENOSYLHOMOCYSTEINE NUCLEOSIDASE"/>
    <property type="match status" value="1"/>
</dbReference>
<dbReference type="InterPro" id="IPR000845">
    <property type="entry name" value="Nucleoside_phosphorylase_d"/>
</dbReference>
<accession>C7MPF7</accession>
<organism evidence="7 8">
    <name type="scientific">Cryptobacterium curtum (strain ATCC 700683 / DSM 15641 / CCUG 43107 / 12-3)</name>
    <dbReference type="NCBI Taxonomy" id="469378"/>
    <lineage>
        <taxon>Bacteria</taxon>
        <taxon>Bacillati</taxon>
        <taxon>Actinomycetota</taxon>
        <taxon>Coriobacteriia</taxon>
        <taxon>Eggerthellales</taxon>
        <taxon>Eggerthellaceae</taxon>
        <taxon>Cryptobacterium</taxon>
    </lineage>
</organism>
<reference evidence="7 8" key="1">
    <citation type="journal article" date="2009" name="Stand. Genomic Sci.">
        <title>Complete genome sequence of Cryptobacterium curtum type strain (12-3).</title>
        <authorList>
            <person name="Mavrommatis K."/>
            <person name="Pukall R."/>
            <person name="Rohde C."/>
            <person name="Chen F."/>
            <person name="Sims D."/>
            <person name="Brettin T."/>
            <person name="Kuske C."/>
            <person name="Detter J.C."/>
            <person name="Han C."/>
            <person name="Lapidus A."/>
            <person name="Copeland A."/>
            <person name="Glavina Del Rio T."/>
            <person name="Nolan M."/>
            <person name="Lucas S."/>
            <person name="Tice H."/>
            <person name="Cheng J.F."/>
            <person name="Bruce D."/>
            <person name="Goodwin L."/>
            <person name="Pitluck S."/>
            <person name="Ovchinnikova G."/>
            <person name="Pati A."/>
            <person name="Ivanova N."/>
            <person name="Chen A."/>
            <person name="Palaniappan K."/>
            <person name="Chain P."/>
            <person name="D'haeseleer P."/>
            <person name="Goker M."/>
            <person name="Bristow J."/>
            <person name="Eisen J.A."/>
            <person name="Markowitz V."/>
            <person name="Hugenholtz P."/>
            <person name="Rohde M."/>
            <person name="Klenk H.P."/>
            <person name="Kyrpides N.C."/>
        </authorList>
    </citation>
    <scope>NUCLEOTIDE SEQUENCE [LARGE SCALE GENOMIC DNA]</scope>
    <source>
        <strain evidence="8">ATCC 700683 / DSM 15641 / 12-3</strain>
    </source>
</reference>
<gene>
    <name evidence="7" type="ordered locus">Ccur_11070</name>
</gene>
<dbReference type="NCBIfam" id="TIGR01704">
    <property type="entry name" value="MTA_SAH-Nsdase"/>
    <property type="match status" value="1"/>
</dbReference>
<dbReference type="GO" id="GO:0005829">
    <property type="term" value="C:cytosol"/>
    <property type="evidence" value="ECO:0007669"/>
    <property type="project" value="TreeGrafter"/>
</dbReference>
<dbReference type="InterPro" id="IPR035994">
    <property type="entry name" value="Nucleoside_phosphorylase_sf"/>
</dbReference>
<keyword evidence="8" id="KW-1185">Reference proteome</keyword>
<dbReference type="UniPathway" id="UPA00904">
    <property type="reaction ID" value="UER00871"/>
</dbReference>
<dbReference type="KEGG" id="ccu:Ccur_11070"/>
<name>C7MPF7_CRYCD</name>
<sequence length="242" mass="25462">MKDCPVIVGIIGAMDVEVTLLQEHMDNRETVFVAGAPYCQGIIAGVPCVVVRCGVGKVNAALCTQVLVDHFEVTHIINTGAAGSLDATLDIGDVVVALDCVQHDMDVTKLGYAPGQVPGLPSAIFPVDGELSDAVAAAARAAVPEISIQRGRIATGDRFICSDDDKHYIAHAFGACCCEMEGAAIAQACHANGIPFSIIRAISDKADGSDAEAYPVFEEKAAHRSALIVERFLADMPLHDYQ</sequence>